<keyword evidence="3" id="KW-1185">Reference proteome</keyword>
<gene>
    <name evidence="2" type="ORF">ONB1V03_LOCUS15101</name>
</gene>
<feature type="transmembrane region" description="Helical" evidence="1">
    <location>
        <begin position="76"/>
        <end position="102"/>
    </location>
</feature>
<dbReference type="OrthoDB" id="5337378at2759"/>
<accession>A0A7R9ME23</accession>
<evidence type="ECO:0000313" key="2">
    <source>
        <dbReference type="EMBL" id="CAD7658480.1"/>
    </source>
</evidence>
<proteinExistence type="predicted"/>
<protein>
    <submittedName>
        <fullName evidence="2">Uncharacterized protein</fullName>
    </submittedName>
</protein>
<keyword evidence="1" id="KW-0812">Transmembrane</keyword>
<keyword evidence="1" id="KW-1133">Transmembrane helix</keyword>
<sequence>MESCVCFCGEKASSSTDILTQQIKGDFILENFTNYPASCCDQWTTNDSAEKMCNDPGDLIYTEGCIFEIKRSLTKYLLAQVVSGFILMAIESMIIMGGFGWLRCGFISWPQVRTISNWICFANRNRHMDDNDEEISHDMAGLNPDIMNDEQDENNRERRNIFIEVQNLIKVQSEYVVRVFDAWKESDYLYIQMELCSDINDVVPRDPNEA</sequence>
<dbReference type="EMBL" id="CAJPVJ010015094">
    <property type="protein sequence ID" value="CAG2175666.1"/>
    <property type="molecule type" value="Genomic_DNA"/>
</dbReference>
<reference evidence="2" key="1">
    <citation type="submission" date="2020-11" db="EMBL/GenBank/DDBJ databases">
        <authorList>
            <person name="Tran Van P."/>
        </authorList>
    </citation>
    <scope>NUCLEOTIDE SEQUENCE</scope>
</reference>
<evidence type="ECO:0000256" key="1">
    <source>
        <dbReference type="SAM" id="Phobius"/>
    </source>
</evidence>
<evidence type="ECO:0000313" key="3">
    <source>
        <dbReference type="Proteomes" id="UP000728032"/>
    </source>
</evidence>
<name>A0A7R9ME23_9ACAR</name>
<dbReference type="Proteomes" id="UP000728032">
    <property type="component" value="Unassembled WGS sequence"/>
</dbReference>
<keyword evidence="1" id="KW-0472">Membrane</keyword>
<dbReference type="EMBL" id="OC929919">
    <property type="protein sequence ID" value="CAD7658480.1"/>
    <property type="molecule type" value="Genomic_DNA"/>
</dbReference>
<dbReference type="SUPFAM" id="SSF56112">
    <property type="entry name" value="Protein kinase-like (PK-like)"/>
    <property type="match status" value="1"/>
</dbReference>
<dbReference type="Gene3D" id="3.30.200.20">
    <property type="entry name" value="Phosphorylase Kinase, domain 1"/>
    <property type="match status" value="1"/>
</dbReference>
<organism evidence="2">
    <name type="scientific">Oppiella nova</name>
    <dbReference type="NCBI Taxonomy" id="334625"/>
    <lineage>
        <taxon>Eukaryota</taxon>
        <taxon>Metazoa</taxon>
        <taxon>Ecdysozoa</taxon>
        <taxon>Arthropoda</taxon>
        <taxon>Chelicerata</taxon>
        <taxon>Arachnida</taxon>
        <taxon>Acari</taxon>
        <taxon>Acariformes</taxon>
        <taxon>Sarcoptiformes</taxon>
        <taxon>Oribatida</taxon>
        <taxon>Brachypylina</taxon>
        <taxon>Oppioidea</taxon>
        <taxon>Oppiidae</taxon>
        <taxon>Oppiella</taxon>
    </lineage>
</organism>
<dbReference type="InterPro" id="IPR011009">
    <property type="entry name" value="Kinase-like_dom_sf"/>
</dbReference>
<dbReference type="AlphaFoldDB" id="A0A7R9ME23"/>